<organism evidence="3 4">
    <name type="scientific">Halobacterium litoreum</name>
    <dbReference type="NCBI Taxonomy" id="2039234"/>
    <lineage>
        <taxon>Archaea</taxon>
        <taxon>Methanobacteriati</taxon>
        <taxon>Methanobacteriota</taxon>
        <taxon>Stenosarchaea group</taxon>
        <taxon>Halobacteria</taxon>
        <taxon>Halobacteriales</taxon>
        <taxon>Halobacteriaceae</taxon>
        <taxon>Halobacterium</taxon>
    </lineage>
</organism>
<feature type="transmembrane region" description="Helical" evidence="1">
    <location>
        <begin position="137"/>
        <end position="154"/>
    </location>
</feature>
<keyword evidence="1" id="KW-1133">Transmembrane helix</keyword>
<evidence type="ECO:0000256" key="1">
    <source>
        <dbReference type="SAM" id="Phobius"/>
    </source>
</evidence>
<proteinExistence type="predicted"/>
<reference evidence="3 4" key="1">
    <citation type="journal article" date="2019" name="Int. J. Syst. Evol. Microbiol.">
        <title>The Global Catalogue of Microorganisms (GCM) 10K type strain sequencing project: providing services to taxonomists for standard genome sequencing and annotation.</title>
        <authorList>
            <consortium name="The Broad Institute Genomics Platform"/>
            <consortium name="The Broad Institute Genome Sequencing Center for Infectious Disease"/>
            <person name="Wu L."/>
            <person name="Ma J."/>
        </authorList>
    </citation>
    <scope>NUCLEOTIDE SEQUENCE [LARGE SCALE GENOMIC DNA]</scope>
    <source>
        <strain evidence="3 4">CGMCC 1.12562</strain>
    </source>
</reference>
<sequence>MPRPRDDSSRTRVAVALLAVAALALVARVWALGWRVAHQDEARVAHWVLNYMELGGWEYRAIIHGPFLPHVNGVVFSVLGPSDFTMRLVVAVVGGLLPLAAWLYRDYLSDAEVVAVGAFFALNPVLLYYSRFMRNDLLLAAFMFAALGFFLRALSTGKARYLYLGALPFALAFTTKENSLLYPVCWLGALVLVFDGRLVLAGASDDATRLGTARDRLREALRAAWRYKLHLSLAALETAVVVVAFYAPKPEFYRIPQNPGLLPEVVGAATLGTFEEFTKRWTATDTHAHSYIEFLKHDLTVLSVGAAALVAFALLGFFYERYGRERPRAIVPFCFYWGVFSLFGYPAVTDITAGWTAVNAVVPLAVPAGVGVGLVFEYGRSAVATGNLARARVAVVVLLVATAGTGAVAAQTSYVNAQGPGNPLIQYAQSSGNMQPTLNEIEEISAEHDGVDVMFYGDSFYAPNDFDRDLQLQIDDYDDPNDVGGGYQSWFDRLPLPWYFEQYDTNVSSTLQTETLLEHEPPVVVVAEGDEDNLEADLTERGYDRRVFPRYQFAQDPGPLVFYVSENATL</sequence>
<feature type="transmembrane region" description="Helical" evidence="1">
    <location>
        <begin position="299"/>
        <end position="318"/>
    </location>
</feature>
<feature type="transmembrane region" description="Helical" evidence="1">
    <location>
        <begin position="360"/>
        <end position="379"/>
    </location>
</feature>
<evidence type="ECO:0000313" key="4">
    <source>
        <dbReference type="Proteomes" id="UP001595660"/>
    </source>
</evidence>
<name>A0ABD5NED1_9EURY</name>
<feature type="transmembrane region" description="Helical" evidence="1">
    <location>
        <begin position="111"/>
        <end position="131"/>
    </location>
</feature>
<comment type="caution">
    <text evidence="3">The sequence shown here is derived from an EMBL/GenBank/DDBJ whole genome shotgun (WGS) entry which is preliminary data.</text>
</comment>
<keyword evidence="4" id="KW-1185">Reference proteome</keyword>
<dbReference type="NCBIfam" id="TIGR03663">
    <property type="entry name" value="flippase activity-associated protein Agl23"/>
    <property type="match status" value="1"/>
</dbReference>
<dbReference type="RefSeq" id="WP_232571364.1">
    <property type="nucleotide sequence ID" value="NZ_CP089466.1"/>
</dbReference>
<feature type="transmembrane region" description="Helical" evidence="1">
    <location>
        <begin position="84"/>
        <end position="104"/>
    </location>
</feature>
<dbReference type="PANTHER" id="PTHR41710:SF2">
    <property type="entry name" value="GLYCOSYL TRANSFERASE FAMILY 39_83 DOMAIN-CONTAINING PROTEIN"/>
    <property type="match status" value="1"/>
</dbReference>
<feature type="transmembrane region" description="Helical" evidence="1">
    <location>
        <begin position="330"/>
        <end position="348"/>
    </location>
</feature>
<dbReference type="InterPro" id="IPR016950">
    <property type="entry name" value="Manno-Trfase_MA4085_prd"/>
</dbReference>
<dbReference type="AlphaFoldDB" id="A0ABD5NED1"/>
<dbReference type="InterPro" id="IPR019962">
    <property type="entry name" value="CHP03663"/>
</dbReference>
<dbReference type="InterPro" id="IPR038731">
    <property type="entry name" value="RgtA/B/C-like"/>
</dbReference>
<dbReference type="Proteomes" id="UP001595660">
    <property type="component" value="Unassembled WGS sequence"/>
</dbReference>
<dbReference type="Pfam" id="PF13231">
    <property type="entry name" value="PMT_2"/>
    <property type="match status" value="1"/>
</dbReference>
<dbReference type="PANTHER" id="PTHR41710">
    <property type="entry name" value="GLYCOSYL TRANSFERASE, FAMILY 39"/>
    <property type="match status" value="1"/>
</dbReference>
<protein>
    <submittedName>
        <fullName evidence="3">Flippase activity-associated protein Agl23</fullName>
    </submittedName>
</protein>
<feature type="transmembrane region" description="Helical" evidence="1">
    <location>
        <begin position="225"/>
        <end position="247"/>
    </location>
</feature>
<feature type="transmembrane region" description="Helical" evidence="1">
    <location>
        <begin position="181"/>
        <end position="204"/>
    </location>
</feature>
<dbReference type="EMBL" id="JBHRWN010000002">
    <property type="protein sequence ID" value="MFC3477511.1"/>
    <property type="molecule type" value="Genomic_DNA"/>
</dbReference>
<dbReference type="GeneID" id="69116559"/>
<keyword evidence="1" id="KW-0812">Transmembrane</keyword>
<evidence type="ECO:0000313" key="3">
    <source>
        <dbReference type="EMBL" id="MFC3477511.1"/>
    </source>
</evidence>
<evidence type="ECO:0000259" key="2">
    <source>
        <dbReference type="Pfam" id="PF13231"/>
    </source>
</evidence>
<feature type="transmembrane region" description="Helical" evidence="1">
    <location>
        <begin position="391"/>
        <end position="410"/>
    </location>
</feature>
<feature type="domain" description="Glycosyltransferase RgtA/B/C/D-like" evidence="2">
    <location>
        <begin position="64"/>
        <end position="195"/>
    </location>
</feature>
<accession>A0ABD5NED1</accession>
<keyword evidence="1" id="KW-0472">Membrane</keyword>
<gene>
    <name evidence="3" type="ORF">ACFOKC_07215</name>
</gene>
<dbReference type="PIRSF" id="PIRSF030218">
    <property type="entry name" value="Mannosyltr_MA4085_prd"/>
    <property type="match status" value="1"/>
</dbReference>